<reference evidence="11 12" key="1">
    <citation type="journal article" date="2011" name="Proc. Natl. Acad. Sci. U.S.A.">
        <title>Evolutionary erosion of yeast sex chromosomes by mating-type switching accidents.</title>
        <authorList>
            <person name="Gordon J.L."/>
            <person name="Armisen D."/>
            <person name="Proux-Wera E."/>
            <person name="Oheigeartaigh S.S."/>
            <person name="Byrne K.P."/>
            <person name="Wolfe K.H."/>
        </authorList>
    </citation>
    <scope>NUCLEOTIDE SEQUENCE [LARGE SCALE GENOMIC DNA]</scope>
    <source>
        <strain evidence="12">ATCC 76901 / BCRC 22586 / CBS 4309 / NBRC 1992 / NRRL Y-12630</strain>
    </source>
</reference>
<dbReference type="KEGG" id="ncs:NCAS_0H02170"/>
<evidence type="ECO:0000256" key="9">
    <source>
        <dbReference type="PROSITE-ProRule" id="PRU00282"/>
    </source>
</evidence>
<dbReference type="AlphaFoldDB" id="G0VJ48"/>
<evidence type="ECO:0000256" key="5">
    <source>
        <dbReference type="ARBA" id="ARBA00022737"/>
    </source>
</evidence>
<evidence type="ECO:0000313" key="11">
    <source>
        <dbReference type="EMBL" id="CCC71527.1"/>
    </source>
</evidence>
<accession>G0VJ48</accession>
<dbReference type="RefSeq" id="XP_003677874.1">
    <property type="nucleotide sequence ID" value="XM_003677826.1"/>
</dbReference>
<name>G0VJ48_NAUCA</name>
<evidence type="ECO:0000256" key="1">
    <source>
        <dbReference type="ARBA" id="ARBA00004225"/>
    </source>
</evidence>
<dbReference type="GO" id="GO:0000064">
    <property type="term" value="F:L-ornithine transmembrane transporter activity"/>
    <property type="evidence" value="ECO:0007669"/>
    <property type="project" value="TreeGrafter"/>
</dbReference>
<dbReference type="OrthoDB" id="2139348at2759"/>
<evidence type="ECO:0000256" key="2">
    <source>
        <dbReference type="ARBA" id="ARBA00006375"/>
    </source>
</evidence>
<dbReference type="PROSITE" id="PS50920">
    <property type="entry name" value="SOLCAR"/>
    <property type="match status" value="3"/>
</dbReference>
<keyword evidence="5" id="KW-0677">Repeat</keyword>
<dbReference type="OMA" id="FGSMAET"/>
<dbReference type="InterPro" id="IPR018108">
    <property type="entry name" value="MCP_transmembrane"/>
</dbReference>
<keyword evidence="3 10" id="KW-0813">Transport</keyword>
<feature type="repeat" description="Solcar" evidence="9">
    <location>
        <begin position="223"/>
        <end position="304"/>
    </location>
</feature>
<sequence>MNAVEEGGFGAALREILAGSIAGAIGKFIEYPFDTVKVRLQTQEAYMFPSTWSCIKYTYENEGILEGFYQGIESPLIGAALENAILFLAYNQCSSFLNAFTEFSAFLIILISAGFAGSCASFVLTPVELIKCKLQISNLHYSLHDNDGEQQDEEDEDQGMVIGEGRHTRIIPTIKSIIKEKGLFGLWQGQSSTFIRESIGSVVWFATYELMKQTLRDPKSEVNTTWQLLISGATAGLAFNGSVFPADTVKSIMQTEHLALMETVRSILERDGVAGFYRGLGITLLRAVPSNAAVFYTYEKLSKIL</sequence>
<dbReference type="Gene3D" id="1.50.40.10">
    <property type="entry name" value="Mitochondrial carrier domain"/>
    <property type="match status" value="1"/>
</dbReference>
<dbReference type="HOGENOM" id="CLU_015166_16_3_1"/>
<dbReference type="SUPFAM" id="SSF103506">
    <property type="entry name" value="Mitochondrial carrier"/>
    <property type="match status" value="1"/>
</dbReference>
<dbReference type="GO" id="GO:0031966">
    <property type="term" value="C:mitochondrial membrane"/>
    <property type="evidence" value="ECO:0007669"/>
    <property type="project" value="UniProtKB-SubCell"/>
</dbReference>
<dbReference type="PANTHER" id="PTHR45624">
    <property type="entry name" value="MITOCHONDRIAL BASIC AMINO ACIDS TRANSPORTER-RELATED"/>
    <property type="match status" value="1"/>
</dbReference>
<evidence type="ECO:0000256" key="7">
    <source>
        <dbReference type="ARBA" id="ARBA00023128"/>
    </source>
</evidence>
<dbReference type="InterPro" id="IPR023395">
    <property type="entry name" value="MCP_dom_sf"/>
</dbReference>
<dbReference type="InterPro" id="IPR050567">
    <property type="entry name" value="Mitochondrial_Carrier"/>
</dbReference>
<keyword evidence="7" id="KW-0496">Mitochondrion</keyword>
<evidence type="ECO:0000256" key="6">
    <source>
        <dbReference type="ARBA" id="ARBA00022989"/>
    </source>
</evidence>
<evidence type="ECO:0000256" key="3">
    <source>
        <dbReference type="ARBA" id="ARBA00022448"/>
    </source>
</evidence>
<dbReference type="EMBL" id="HE576759">
    <property type="protein sequence ID" value="CCC71527.1"/>
    <property type="molecule type" value="Genomic_DNA"/>
</dbReference>
<organism evidence="11 12">
    <name type="scientific">Naumovozyma castellii</name>
    <name type="common">Yeast</name>
    <name type="synonym">Saccharomyces castellii</name>
    <dbReference type="NCBI Taxonomy" id="27288"/>
    <lineage>
        <taxon>Eukaryota</taxon>
        <taxon>Fungi</taxon>
        <taxon>Dikarya</taxon>
        <taxon>Ascomycota</taxon>
        <taxon>Saccharomycotina</taxon>
        <taxon>Saccharomycetes</taxon>
        <taxon>Saccharomycetales</taxon>
        <taxon>Saccharomycetaceae</taxon>
        <taxon>Naumovozyma</taxon>
    </lineage>
</organism>
<proteinExistence type="inferred from homology"/>
<dbReference type="Pfam" id="PF00153">
    <property type="entry name" value="Mito_carr"/>
    <property type="match status" value="3"/>
</dbReference>
<dbReference type="GeneID" id="96905204"/>
<comment type="similarity">
    <text evidence="2 10">Belongs to the mitochondrial carrier (TC 2.A.29) family.</text>
</comment>
<evidence type="ECO:0000256" key="10">
    <source>
        <dbReference type="RuleBase" id="RU000488"/>
    </source>
</evidence>
<evidence type="ECO:0000256" key="4">
    <source>
        <dbReference type="ARBA" id="ARBA00022692"/>
    </source>
</evidence>
<keyword evidence="8 9" id="KW-0472">Membrane</keyword>
<dbReference type="GO" id="GO:1990575">
    <property type="term" value="P:mitochondrial L-ornithine transmembrane transport"/>
    <property type="evidence" value="ECO:0007669"/>
    <property type="project" value="TreeGrafter"/>
</dbReference>
<keyword evidence="6" id="KW-1133">Transmembrane helix</keyword>
<dbReference type="InParanoid" id="G0VJ48"/>
<feature type="repeat" description="Solcar" evidence="9">
    <location>
        <begin position="10"/>
        <end position="96"/>
    </location>
</feature>
<dbReference type="Proteomes" id="UP000001640">
    <property type="component" value="Chromosome 8"/>
</dbReference>
<gene>
    <name evidence="11" type="primary">NCAS0H02170</name>
    <name evidence="11" type="ordered locus">NCAS_0H02170</name>
</gene>
<keyword evidence="4 9" id="KW-0812">Transmembrane</keyword>
<evidence type="ECO:0000256" key="8">
    <source>
        <dbReference type="ARBA" id="ARBA00023136"/>
    </source>
</evidence>
<dbReference type="PANTHER" id="PTHR45624:SF31">
    <property type="entry name" value="MITOCHONDRIAL ORNITHINE TRANSPORTER 1"/>
    <property type="match status" value="1"/>
</dbReference>
<dbReference type="eggNOG" id="KOG0758">
    <property type="taxonomic scope" value="Eukaryota"/>
</dbReference>
<reference key="2">
    <citation type="submission" date="2011-08" db="EMBL/GenBank/DDBJ databases">
        <title>Genome sequence of Naumovozyma castellii.</title>
        <authorList>
            <person name="Gordon J.L."/>
            <person name="Armisen D."/>
            <person name="Proux-Wera E."/>
            <person name="OhEigeartaigh S.S."/>
            <person name="Byrne K.P."/>
            <person name="Wolfe K.H."/>
        </authorList>
    </citation>
    <scope>NUCLEOTIDE SEQUENCE</scope>
    <source>
        <strain>Type strain:CBS 4309</strain>
    </source>
</reference>
<comment type="subcellular location">
    <subcellularLocation>
        <location evidence="1">Mitochondrion membrane</location>
        <topology evidence="1">Multi-pass membrane protein</topology>
    </subcellularLocation>
</comment>
<evidence type="ECO:0000313" key="12">
    <source>
        <dbReference type="Proteomes" id="UP000001640"/>
    </source>
</evidence>
<keyword evidence="12" id="KW-1185">Reference proteome</keyword>
<protein>
    <submittedName>
        <fullName evidence="11">Uncharacterized protein</fullName>
    </submittedName>
</protein>
<feature type="repeat" description="Solcar" evidence="9">
    <location>
        <begin position="104"/>
        <end position="214"/>
    </location>
</feature>